<feature type="binding site" evidence="6">
    <location>
        <position position="70"/>
    </location>
    <ligand>
        <name>Mg(2+)</name>
        <dbReference type="ChEBI" id="CHEBI:18420"/>
        <label>1</label>
        <note>catalytic</note>
    </ligand>
</feature>
<dbReference type="GO" id="GO:0046872">
    <property type="term" value="F:metal ion binding"/>
    <property type="evidence" value="ECO:0007669"/>
    <property type="project" value="UniProtKB-KW"/>
</dbReference>
<keyword evidence="7" id="KW-0812">Transmembrane</keyword>
<dbReference type="GeneID" id="55970919"/>
<dbReference type="RefSeq" id="XP_035318213.1">
    <property type="nucleotide sequence ID" value="XM_035466665.1"/>
</dbReference>
<keyword evidence="5 6" id="KW-0460">Magnesium</keyword>
<keyword evidence="3 6" id="KW-0479">Metal-binding</keyword>
<sequence length="366" mass="39212">MASPYQRELDVAMAAVRVAARMSEHVIGNKDKGVIQKDDLSPVTVADFAIQAFLASTIKTAFPGDRVVGEEDASQMRTDLLLLEGVYSILRWAAGHGDSDEATAAREAFPGDCRIPEGRENICDIIDECGSTKPAATGRTWVFDPIDGTKTFVEGGLYAINVALLVDGKQTLSVVGCPNLSVDAKAPLGNSDVSPSGSIYSAIKGHGARVQPLDGSSEPRTLKIQPDGLGLSDTRFVSCTTLTDSALDGIHDAVARRIDVPFPTCDLLPWVVRWVAVAAGLGNTIVWVYKRRDRLGKIWDHAGAMLLFEETGGHITDVLGKPIDLVAGRKMVENYGFVAAPQGLHKKVLQTVQDVLKEQGHEALLA</sequence>
<gene>
    <name evidence="8" type="ORF">GMORB2_4691</name>
</gene>
<evidence type="ECO:0000256" key="1">
    <source>
        <dbReference type="ARBA" id="ARBA00001946"/>
    </source>
</evidence>
<keyword evidence="7" id="KW-0472">Membrane</keyword>
<feature type="binding site" evidence="6">
    <location>
        <position position="144"/>
    </location>
    <ligand>
        <name>Mg(2+)</name>
        <dbReference type="ChEBI" id="CHEBI:18420"/>
        <label>1</label>
        <note>catalytic</note>
    </ligand>
</feature>
<feature type="binding site" evidence="6">
    <location>
        <position position="147"/>
    </location>
    <ligand>
        <name>Mg(2+)</name>
        <dbReference type="ChEBI" id="CHEBI:18420"/>
        <label>1</label>
        <note>catalytic</note>
    </ligand>
</feature>
<reference evidence="8" key="1">
    <citation type="submission" date="2020-03" db="EMBL/GenBank/DDBJ databases">
        <title>Site-based positive gene gene selection in Geosmithia morbida across the United States reveals a broad range of putative effectors and factors for local host and environmental adapation.</title>
        <authorList>
            <person name="Onufrak A."/>
            <person name="Murdoch R.W."/>
            <person name="Gazis R."/>
            <person name="Huff M."/>
            <person name="Staton M."/>
            <person name="Klingeman W."/>
            <person name="Hadziabdic D."/>
        </authorList>
    </citation>
    <scope>NUCLEOTIDE SEQUENCE</scope>
    <source>
        <strain evidence="8">1262</strain>
    </source>
</reference>
<dbReference type="EMBL" id="JAANYQ010000023">
    <property type="protein sequence ID" value="KAF4119561.1"/>
    <property type="molecule type" value="Genomic_DNA"/>
</dbReference>
<keyword evidence="9" id="KW-1185">Reference proteome</keyword>
<evidence type="ECO:0000256" key="7">
    <source>
        <dbReference type="SAM" id="Phobius"/>
    </source>
</evidence>
<comment type="similarity">
    <text evidence="2">Belongs to the inositol monophosphatase superfamily.</text>
</comment>
<dbReference type="PANTHER" id="PTHR43200:SF2">
    <property type="entry name" value="3'(2'),5'-BISPHOSPHATE NUCLEOTIDASE"/>
    <property type="match status" value="1"/>
</dbReference>
<dbReference type="OrthoDB" id="411145at2759"/>
<keyword evidence="4" id="KW-0378">Hydrolase</keyword>
<dbReference type="Proteomes" id="UP000749293">
    <property type="component" value="Unassembled WGS sequence"/>
</dbReference>
<accession>A0A9P4YQ43</accession>
<evidence type="ECO:0000256" key="4">
    <source>
        <dbReference type="ARBA" id="ARBA00022801"/>
    </source>
</evidence>
<dbReference type="Pfam" id="PF00459">
    <property type="entry name" value="Inositol_P"/>
    <property type="match status" value="1"/>
</dbReference>
<keyword evidence="7" id="KW-1133">Transmembrane helix</keyword>
<feature type="transmembrane region" description="Helical" evidence="7">
    <location>
        <begin position="267"/>
        <end position="289"/>
    </location>
</feature>
<dbReference type="InterPro" id="IPR000760">
    <property type="entry name" value="Inositol_monophosphatase-like"/>
</dbReference>
<feature type="binding site" evidence="6">
    <location>
        <position position="300"/>
    </location>
    <ligand>
        <name>Mg(2+)</name>
        <dbReference type="ChEBI" id="CHEBI:18420"/>
        <label>1</label>
        <note>catalytic</note>
    </ligand>
</feature>
<dbReference type="AlphaFoldDB" id="A0A9P4YQ43"/>
<organism evidence="8 9">
    <name type="scientific">Geosmithia morbida</name>
    <dbReference type="NCBI Taxonomy" id="1094350"/>
    <lineage>
        <taxon>Eukaryota</taxon>
        <taxon>Fungi</taxon>
        <taxon>Dikarya</taxon>
        <taxon>Ascomycota</taxon>
        <taxon>Pezizomycotina</taxon>
        <taxon>Sordariomycetes</taxon>
        <taxon>Hypocreomycetidae</taxon>
        <taxon>Hypocreales</taxon>
        <taxon>Bionectriaceae</taxon>
        <taxon>Geosmithia</taxon>
    </lineage>
</organism>
<dbReference type="SUPFAM" id="SSF56655">
    <property type="entry name" value="Carbohydrate phosphatase"/>
    <property type="match status" value="1"/>
</dbReference>
<proteinExistence type="inferred from homology"/>
<evidence type="ECO:0000313" key="9">
    <source>
        <dbReference type="Proteomes" id="UP000749293"/>
    </source>
</evidence>
<evidence type="ECO:0000256" key="3">
    <source>
        <dbReference type="ARBA" id="ARBA00022723"/>
    </source>
</evidence>
<comment type="cofactor">
    <cofactor evidence="1 6">
        <name>Mg(2+)</name>
        <dbReference type="ChEBI" id="CHEBI:18420"/>
    </cofactor>
</comment>
<feature type="binding site" evidence="6">
    <location>
        <position position="146"/>
    </location>
    <ligand>
        <name>Mg(2+)</name>
        <dbReference type="ChEBI" id="CHEBI:18420"/>
        <label>1</label>
        <note>catalytic</note>
    </ligand>
</feature>
<evidence type="ECO:0000313" key="8">
    <source>
        <dbReference type="EMBL" id="KAF4119561.1"/>
    </source>
</evidence>
<evidence type="ECO:0000256" key="2">
    <source>
        <dbReference type="ARBA" id="ARBA00009759"/>
    </source>
</evidence>
<protein>
    <submittedName>
        <fullName evidence="8">3'(2'), 5'-bisphosphate nucleotidase</fullName>
    </submittedName>
</protein>
<dbReference type="Gene3D" id="3.40.190.80">
    <property type="match status" value="1"/>
</dbReference>
<dbReference type="GO" id="GO:0008441">
    <property type="term" value="F:3'(2'),5'-bisphosphate nucleotidase activity"/>
    <property type="evidence" value="ECO:0007669"/>
    <property type="project" value="TreeGrafter"/>
</dbReference>
<dbReference type="InterPro" id="IPR051090">
    <property type="entry name" value="Inositol_monoP_superfamily"/>
</dbReference>
<dbReference type="Gene3D" id="3.30.540.10">
    <property type="entry name" value="Fructose-1,6-Bisphosphatase, subunit A, domain 1"/>
    <property type="match status" value="1"/>
</dbReference>
<evidence type="ECO:0000256" key="6">
    <source>
        <dbReference type="PIRSR" id="PIRSR600760-2"/>
    </source>
</evidence>
<dbReference type="PANTHER" id="PTHR43200">
    <property type="entry name" value="PHOSPHATASE"/>
    <property type="match status" value="1"/>
</dbReference>
<comment type="caution">
    <text evidence="8">The sequence shown here is derived from an EMBL/GenBank/DDBJ whole genome shotgun (WGS) entry which is preliminary data.</text>
</comment>
<name>A0A9P4YQ43_9HYPO</name>
<evidence type="ECO:0000256" key="5">
    <source>
        <dbReference type="ARBA" id="ARBA00022842"/>
    </source>
</evidence>
<dbReference type="GO" id="GO:0000103">
    <property type="term" value="P:sulfate assimilation"/>
    <property type="evidence" value="ECO:0007669"/>
    <property type="project" value="TreeGrafter"/>
</dbReference>